<evidence type="ECO:0000256" key="1">
    <source>
        <dbReference type="SAM" id="SignalP"/>
    </source>
</evidence>
<dbReference type="InterPro" id="IPR047736">
    <property type="entry name" value="RdlA/B-like"/>
</dbReference>
<evidence type="ECO:0008006" key="4">
    <source>
        <dbReference type="Google" id="ProtNLM"/>
    </source>
</evidence>
<reference evidence="3" key="1">
    <citation type="submission" date="2016-10" db="EMBL/GenBank/DDBJ databases">
        <authorList>
            <person name="Varghese N."/>
            <person name="Submissions S."/>
        </authorList>
    </citation>
    <scope>NUCLEOTIDE SEQUENCE [LARGE SCALE GENOMIC DNA]</scope>
    <source>
        <strain evidence="3">CGMCC 4.7042</strain>
    </source>
</reference>
<accession>A0A1G9S0F1</accession>
<feature type="chain" id="PRO_5011546620" description="RdlA protein" evidence="1">
    <location>
        <begin position="38"/>
        <end position="145"/>
    </location>
</feature>
<sequence length="145" mass="14256">MFLQKGKQVMIKKVMAAAAVTASVIGASAAAAPQALAIGDDTGTTSASGVGASQVFGNSATYGNQSPQLALVQGSLNKPCVGLPAKANAGSLVGLVPVGVQDLNVLANPQNQQCAENSTQAKGDEALSHILSDIPVLSGNGEGNG</sequence>
<dbReference type="AlphaFoldDB" id="A0A1G9S0F1"/>
<keyword evidence="3" id="KW-1185">Reference proteome</keyword>
<protein>
    <recommendedName>
        <fullName evidence="4">RdlA protein</fullName>
    </recommendedName>
</protein>
<keyword evidence="1" id="KW-0732">Signal</keyword>
<dbReference type="Proteomes" id="UP000199063">
    <property type="component" value="Unassembled WGS sequence"/>
</dbReference>
<dbReference type="EMBL" id="FNHI01000006">
    <property type="protein sequence ID" value="SDM28936.1"/>
    <property type="molecule type" value="Genomic_DNA"/>
</dbReference>
<proteinExistence type="predicted"/>
<dbReference type="NCBIfam" id="NF041022">
    <property type="entry name" value="rodlin_AB"/>
    <property type="match status" value="1"/>
</dbReference>
<evidence type="ECO:0000313" key="3">
    <source>
        <dbReference type="Proteomes" id="UP000199063"/>
    </source>
</evidence>
<feature type="signal peptide" evidence="1">
    <location>
        <begin position="1"/>
        <end position="37"/>
    </location>
</feature>
<gene>
    <name evidence="2" type="ORF">SAMN05444921_10698</name>
</gene>
<dbReference type="Pfam" id="PF25848">
    <property type="entry name" value="Rodlin"/>
    <property type="match status" value="1"/>
</dbReference>
<name>A0A1G9S0F1_9ACTN</name>
<organism evidence="2 3">
    <name type="scientific">Streptomyces wuyuanensis</name>
    <dbReference type="NCBI Taxonomy" id="1196353"/>
    <lineage>
        <taxon>Bacteria</taxon>
        <taxon>Bacillati</taxon>
        <taxon>Actinomycetota</taxon>
        <taxon>Actinomycetes</taxon>
        <taxon>Kitasatosporales</taxon>
        <taxon>Streptomycetaceae</taxon>
        <taxon>Streptomyces</taxon>
    </lineage>
</organism>
<evidence type="ECO:0000313" key="2">
    <source>
        <dbReference type="EMBL" id="SDM28936.1"/>
    </source>
</evidence>